<reference evidence="4" key="1">
    <citation type="submission" date="2016-06" db="UniProtKB">
        <authorList>
            <consortium name="WormBaseParasite"/>
        </authorList>
    </citation>
    <scope>IDENTIFICATION</scope>
</reference>
<dbReference type="Pfam" id="PF14529">
    <property type="entry name" value="Exo_endo_phos_2"/>
    <property type="match status" value="1"/>
</dbReference>
<dbReference type="InterPro" id="IPR005135">
    <property type="entry name" value="Endo/exonuclease/phosphatase"/>
</dbReference>
<name>A0A183B6J5_9TREM</name>
<dbReference type="SUPFAM" id="SSF56219">
    <property type="entry name" value="DNase I-like"/>
    <property type="match status" value="1"/>
</dbReference>
<dbReference type="PANTHER" id="PTHR46670">
    <property type="entry name" value="ENDO/EXONUCLEASE/PHOSPHATASE DOMAIN-CONTAINING PROTEIN"/>
    <property type="match status" value="1"/>
</dbReference>
<dbReference type="InterPro" id="IPR036691">
    <property type="entry name" value="Endo/exonu/phosph_ase_sf"/>
</dbReference>
<reference evidence="2 3" key="2">
    <citation type="submission" date="2018-11" db="EMBL/GenBank/DDBJ databases">
        <authorList>
            <consortium name="Pathogen Informatics"/>
        </authorList>
    </citation>
    <scope>NUCLEOTIDE SEQUENCE [LARGE SCALE GENOMIC DNA]</scope>
    <source>
        <strain evidence="2 3">Egypt</strain>
    </source>
</reference>
<accession>A0A183B6J5</accession>
<dbReference type="PANTHER" id="PTHR46670:SF3">
    <property type="entry name" value="ENDONUCLEASE_EXONUCLEASE_PHOSPHATASE DOMAIN-CONTAINING PROTEIN"/>
    <property type="match status" value="1"/>
</dbReference>
<dbReference type="AlphaFoldDB" id="A0A183B6J5"/>
<evidence type="ECO:0000313" key="3">
    <source>
        <dbReference type="Proteomes" id="UP000272942"/>
    </source>
</evidence>
<dbReference type="WBParaSite" id="ECPE_0001487001-mRNA-1">
    <property type="protein sequence ID" value="ECPE_0001487001-mRNA-1"/>
    <property type="gene ID" value="ECPE_0001487001"/>
</dbReference>
<dbReference type="OrthoDB" id="421040at2759"/>
<dbReference type="EMBL" id="UZAN01058678">
    <property type="protein sequence ID" value="VDP92102.1"/>
    <property type="molecule type" value="Genomic_DNA"/>
</dbReference>
<evidence type="ECO:0000259" key="1">
    <source>
        <dbReference type="Pfam" id="PF14529"/>
    </source>
</evidence>
<dbReference type="Gene3D" id="3.60.10.10">
    <property type="entry name" value="Endonuclease/exonuclease/phosphatase"/>
    <property type="match status" value="1"/>
</dbReference>
<dbReference type="Proteomes" id="UP000272942">
    <property type="component" value="Unassembled WGS sequence"/>
</dbReference>
<proteinExistence type="predicted"/>
<evidence type="ECO:0000313" key="2">
    <source>
        <dbReference type="EMBL" id="VDP92102.1"/>
    </source>
</evidence>
<dbReference type="GO" id="GO:0003824">
    <property type="term" value="F:catalytic activity"/>
    <property type="evidence" value="ECO:0007669"/>
    <property type="project" value="InterPro"/>
</dbReference>
<keyword evidence="3" id="KW-1185">Reference proteome</keyword>
<protein>
    <submittedName>
        <fullName evidence="4">Endo/exonuclease/phosphatase domain-containing protein</fullName>
    </submittedName>
</protein>
<feature type="domain" description="Endonuclease/exonuclease/phosphatase" evidence="1">
    <location>
        <begin position="152"/>
        <end position="226"/>
    </location>
</feature>
<gene>
    <name evidence="2" type="ORF">ECPE_LOCUS14830</name>
</gene>
<sequence length="251" mass="28171">MEPSCNTGLRVFSGVHRRDAPTAAIDRRSRACIVSTNVRSVLNKRNELDASFMEHSPMATALIEAWLNPDALESEVSLSGCASFRSDRVQPGMGGRVMLFIDESVPVTHLHSYADPDGQERGVVMQNQTLLQRLHDDWSLLQPPETVPVAILDDMRRRTSDGHCRILGDFNVPLIDWDENRCLPGADRFSKDLLAVVNQLTMHQNFLEPTRLNDSAHSVLDLVLSPRTSDVDVIDYLRDRRYGISDSLFST</sequence>
<evidence type="ECO:0000313" key="4">
    <source>
        <dbReference type="WBParaSite" id="ECPE_0001487001-mRNA-1"/>
    </source>
</evidence>
<organism evidence="4">
    <name type="scientific">Echinostoma caproni</name>
    <dbReference type="NCBI Taxonomy" id="27848"/>
    <lineage>
        <taxon>Eukaryota</taxon>
        <taxon>Metazoa</taxon>
        <taxon>Spiralia</taxon>
        <taxon>Lophotrochozoa</taxon>
        <taxon>Platyhelminthes</taxon>
        <taxon>Trematoda</taxon>
        <taxon>Digenea</taxon>
        <taxon>Plagiorchiida</taxon>
        <taxon>Echinostomata</taxon>
        <taxon>Echinostomatoidea</taxon>
        <taxon>Echinostomatidae</taxon>
        <taxon>Echinostoma</taxon>
    </lineage>
</organism>